<dbReference type="Pfam" id="PF04754">
    <property type="entry name" value="Transposase_31"/>
    <property type="match status" value="1"/>
</dbReference>
<proteinExistence type="predicted"/>
<evidence type="ECO:0000313" key="3">
    <source>
        <dbReference type="Proteomes" id="UP000280307"/>
    </source>
</evidence>
<dbReference type="GO" id="GO:1990238">
    <property type="term" value="F:double-stranded DNA endonuclease activity"/>
    <property type="evidence" value="ECO:0007669"/>
    <property type="project" value="TreeGrafter"/>
</dbReference>
<sequence length="376" mass="42083">MTDLTKPHDKFFKAIFSQPGAAEVFLREFLPAEVTALFDLAHIQPVKDSFVDATLKEHFSDLLFAVPLHDADTHAFVCILFEHKSSVDHLTPLQVLRYMVQTWDSMQRQQRPLAPILPIVVYHGTQRWTVSTDFQALFDLPAALQRYTPTFHYHLSDLTTARDEQLKAMAWVGAGMLALKYSSRRDLIERLPEVVELWYSFCDQISGRDDMLTLLRYLAAAGKHVTLQEIIDVVGTTIPLGGALMGTIAEELIEQGMQKGKQLGMQEGEQIGLQKGEQIGLQKGEQIGLQKGKQIGLQEGLRQARQLAQQGRQLAQQGLLTGIRLSLKCKFGADGEALMQTITTIEDVPLLQLLADAIEHAESVEELRAWLADEAE</sequence>
<dbReference type="Proteomes" id="UP000280307">
    <property type="component" value="Unassembled WGS sequence"/>
</dbReference>
<dbReference type="EMBL" id="RSAS01000622">
    <property type="protein sequence ID" value="RRR69521.1"/>
    <property type="molecule type" value="Genomic_DNA"/>
</dbReference>
<accession>A0A426TVQ7</accession>
<evidence type="ECO:0000259" key="1">
    <source>
        <dbReference type="Pfam" id="PF04754"/>
    </source>
</evidence>
<dbReference type="PANTHER" id="PTHR34611:SF2">
    <property type="entry name" value="INACTIVE RECOMBINATION-PROMOTING NUCLEASE-LIKE PROTEIN RPNE-RELATED"/>
    <property type="match status" value="1"/>
</dbReference>
<gene>
    <name evidence="2" type="ORF">EI684_15445</name>
</gene>
<organism evidence="2 3">
    <name type="scientific">Candidatus Viridilinea halotolerans</name>
    <dbReference type="NCBI Taxonomy" id="2491704"/>
    <lineage>
        <taxon>Bacteria</taxon>
        <taxon>Bacillati</taxon>
        <taxon>Chloroflexota</taxon>
        <taxon>Chloroflexia</taxon>
        <taxon>Chloroflexales</taxon>
        <taxon>Chloroflexineae</taxon>
        <taxon>Oscillochloridaceae</taxon>
        <taxon>Candidatus Viridilinea</taxon>
    </lineage>
</organism>
<reference evidence="2 3" key="1">
    <citation type="submission" date="2018-12" db="EMBL/GenBank/DDBJ databases">
        <title>Genome Sequence of Candidatus Viridilinea halotolerans isolated from saline sulfide-rich spring.</title>
        <authorList>
            <person name="Grouzdev D.S."/>
            <person name="Burganskaya E.I."/>
            <person name="Krutkina M.S."/>
            <person name="Sukhacheva M.V."/>
            <person name="Gorlenko V.M."/>
        </authorList>
    </citation>
    <scope>NUCLEOTIDE SEQUENCE [LARGE SCALE GENOMIC DNA]</scope>
    <source>
        <strain evidence="2">Chok-6</strain>
    </source>
</reference>
<name>A0A426TVQ7_9CHLR</name>
<dbReference type="GO" id="GO:0006310">
    <property type="term" value="P:DNA recombination"/>
    <property type="evidence" value="ECO:0007669"/>
    <property type="project" value="TreeGrafter"/>
</dbReference>
<comment type="caution">
    <text evidence="2">The sequence shown here is derived from an EMBL/GenBank/DDBJ whole genome shotgun (WGS) entry which is preliminary data.</text>
</comment>
<evidence type="ECO:0000313" key="2">
    <source>
        <dbReference type="EMBL" id="RRR69521.1"/>
    </source>
</evidence>
<dbReference type="AlphaFoldDB" id="A0A426TVQ7"/>
<dbReference type="InterPro" id="IPR051699">
    <property type="entry name" value="Rpn/YhgA-like_nuclease"/>
</dbReference>
<protein>
    <recommendedName>
        <fullName evidence="1">Transposase (putative) YhgA-like domain-containing protein</fullName>
    </recommendedName>
</protein>
<feature type="domain" description="Transposase (putative) YhgA-like" evidence="1">
    <location>
        <begin position="6"/>
        <end position="198"/>
    </location>
</feature>
<dbReference type="PANTHER" id="PTHR34611">
    <property type="match status" value="1"/>
</dbReference>
<dbReference type="InterPro" id="IPR006842">
    <property type="entry name" value="Transposase_31"/>
</dbReference>